<dbReference type="Proteomes" id="UP001501444">
    <property type="component" value="Unassembled WGS sequence"/>
</dbReference>
<feature type="compositionally biased region" description="Acidic residues" evidence="1">
    <location>
        <begin position="334"/>
        <end position="344"/>
    </location>
</feature>
<sequence>MGKWLTFYADRFQHPGSSLLVPATAALSAHWATGQSHEEDEHLGTILAWLDTGEHGTGSDAALAAEDPVDHPPAGPATDPTFDNTVLAPLIRRYHENVSSRAECARVEARIESALRGQLIGTWHMVWRAIDVLASLDPGSHVAERWGDDLDAFTRTAEWIENSPAAQPKRDAAVTAAKRLYELERAHARYEAQRAFDDPLVMAEARMVGEAFAGTVTAAEPNRRVGRSLRPLITVETTDQVRLTAGEERLCSPTRIRQKAELLSVSELRGGLEVVLELSEGMGRGPEPEPGSVPEVGEQVCYSRLTTKIRPMPQFPGRADTPWTHGGPPADYVPTDEDAVEEWQ</sequence>
<evidence type="ECO:0000313" key="2">
    <source>
        <dbReference type="EMBL" id="GAA2391973.1"/>
    </source>
</evidence>
<keyword evidence="3" id="KW-1185">Reference proteome</keyword>
<accession>A0ABN3I0B9</accession>
<reference evidence="2 3" key="1">
    <citation type="journal article" date="2019" name="Int. J. Syst. Evol. Microbiol.">
        <title>The Global Catalogue of Microorganisms (GCM) 10K type strain sequencing project: providing services to taxonomists for standard genome sequencing and annotation.</title>
        <authorList>
            <consortium name="The Broad Institute Genomics Platform"/>
            <consortium name="The Broad Institute Genome Sequencing Center for Infectious Disease"/>
            <person name="Wu L."/>
            <person name="Ma J."/>
        </authorList>
    </citation>
    <scope>NUCLEOTIDE SEQUENCE [LARGE SCALE GENOMIC DNA]</scope>
    <source>
        <strain evidence="2 3">JCM 3272</strain>
    </source>
</reference>
<feature type="region of interest" description="Disordered" evidence="1">
    <location>
        <begin position="308"/>
        <end position="344"/>
    </location>
</feature>
<dbReference type="EMBL" id="BAAARV010000125">
    <property type="protein sequence ID" value="GAA2391973.1"/>
    <property type="molecule type" value="Genomic_DNA"/>
</dbReference>
<name>A0ABN3I0B9_9ACTN</name>
<proteinExistence type="predicted"/>
<gene>
    <name evidence="2" type="ORF">GCM10010170_104500</name>
</gene>
<comment type="caution">
    <text evidence="2">The sequence shown here is derived from an EMBL/GenBank/DDBJ whole genome shotgun (WGS) entry which is preliminary data.</text>
</comment>
<evidence type="ECO:0000256" key="1">
    <source>
        <dbReference type="SAM" id="MobiDB-lite"/>
    </source>
</evidence>
<evidence type="ECO:0000313" key="3">
    <source>
        <dbReference type="Proteomes" id="UP001501444"/>
    </source>
</evidence>
<organism evidence="2 3">
    <name type="scientific">Dactylosporangium salmoneum</name>
    <dbReference type="NCBI Taxonomy" id="53361"/>
    <lineage>
        <taxon>Bacteria</taxon>
        <taxon>Bacillati</taxon>
        <taxon>Actinomycetota</taxon>
        <taxon>Actinomycetes</taxon>
        <taxon>Micromonosporales</taxon>
        <taxon>Micromonosporaceae</taxon>
        <taxon>Dactylosporangium</taxon>
    </lineage>
</organism>
<evidence type="ECO:0008006" key="4">
    <source>
        <dbReference type="Google" id="ProtNLM"/>
    </source>
</evidence>
<protein>
    <recommendedName>
        <fullName evidence="4">DUF222 domain-containing protein</fullName>
    </recommendedName>
</protein>